<keyword evidence="2" id="KW-1185">Reference proteome</keyword>
<dbReference type="EMBL" id="JAUHHV010000003">
    <property type="protein sequence ID" value="KAK1429382.1"/>
    <property type="molecule type" value="Genomic_DNA"/>
</dbReference>
<name>A0AAD8KUL7_TARER</name>
<sequence length="77" mass="9199">MQFVICSFGFRVNINQTKPNQTQLIRCCCCCCTQSYHQLTHFSLNQPLTFLISIIVNLQFPKIHYYCWEHRTFCELC</sequence>
<dbReference type="Proteomes" id="UP001229421">
    <property type="component" value="Unassembled WGS sequence"/>
</dbReference>
<evidence type="ECO:0000313" key="1">
    <source>
        <dbReference type="EMBL" id="KAK1429382.1"/>
    </source>
</evidence>
<protein>
    <submittedName>
        <fullName evidence="1">Uncharacterized protein</fullName>
    </submittedName>
</protein>
<accession>A0AAD8KUL7</accession>
<reference evidence="1" key="1">
    <citation type="journal article" date="2023" name="bioRxiv">
        <title>Improved chromosome-level genome assembly for marigold (Tagetes erecta).</title>
        <authorList>
            <person name="Jiang F."/>
            <person name="Yuan L."/>
            <person name="Wang S."/>
            <person name="Wang H."/>
            <person name="Xu D."/>
            <person name="Wang A."/>
            <person name="Fan W."/>
        </authorList>
    </citation>
    <scope>NUCLEOTIDE SEQUENCE</scope>
    <source>
        <strain evidence="1">WSJ</strain>
        <tissue evidence="1">Leaf</tissue>
    </source>
</reference>
<comment type="caution">
    <text evidence="1">The sequence shown here is derived from an EMBL/GenBank/DDBJ whole genome shotgun (WGS) entry which is preliminary data.</text>
</comment>
<evidence type="ECO:0000313" key="2">
    <source>
        <dbReference type="Proteomes" id="UP001229421"/>
    </source>
</evidence>
<organism evidence="1 2">
    <name type="scientific">Tagetes erecta</name>
    <name type="common">African marigold</name>
    <dbReference type="NCBI Taxonomy" id="13708"/>
    <lineage>
        <taxon>Eukaryota</taxon>
        <taxon>Viridiplantae</taxon>
        <taxon>Streptophyta</taxon>
        <taxon>Embryophyta</taxon>
        <taxon>Tracheophyta</taxon>
        <taxon>Spermatophyta</taxon>
        <taxon>Magnoliopsida</taxon>
        <taxon>eudicotyledons</taxon>
        <taxon>Gunneridae</taxon>
        <taxon>Pentapetalae</taxon>
        <taxon>asterids</taxon>
        <taxon>campanulids</taxon>
        <taxon>Asterales</taxon>
        <taxon>Asteraceae</taxon>
        <taxon>Asteroideae</taxon>
        <taxon>Heliantheae alliance</taxon>
        <taxon>Tageteae</taxon>
        <taxon>Tagetes</taxon>
    </lineage>
</organism>
<gene>
    <name evidence="1" type="ORF">QVD17_11590</name>
</gene>
<dbReference type="AlphaFoldDB" id="A0AAD8KUL7"/>
<proteinExistence type="predicted"/>